<feature type="region of interest" description="Disordered" evidence="1">
    <location>
        <begin position="38"/>
        <end position="222"/>
    </location>
</feature>
<dbReference type="EMBL" id="JAXLQG010000022">
    <property type="protein sequence ID" value="KAK5529419.1"/>
    <property type="molecule type" value="Genomic_DNA"/>
</dbReference>
<evidence type="ECO:0000313" key="5">
    <source>
        <dbReference type="Proteomes" id="UP001345827"/>
    </source>
</evidence>
<dbReference type="InterPro" id="IPR046497">
    <property type="entry name" value="DUF6590"/>
</dbReference>
<proteinExistence type="predicted"/>
<feature type="compositionally biased region" description="Low complexity" evidence="1">
    <location>
        <begin position="146"/>
        <end position="158"/>
    </location>
</feature>
<sequence>MASSAPYDPIEKFGSGWKKHSDGTYVRVVVHEGRYCLETDDGRRNPIQNTINPPRESSRAIPRTERRQSEQRPEQPARGQSHGSYNQQTVPTQRQSTPEQTSTQYDRRVQYSYSPQDEHYEIAGTQRPHGASRQYHDGRRRDDRQSSNPSGNQNQSVNARPAITSFQGDQRQQIVRTGTDQPTTGRAAAQPQTMTDRSRNMSYNDSRSTNRTAAQTQSSNARARGDFNVEDLGLDRTVSDFVKISLANFPACHDYIKRNKAVLDTSLKDVLSAAPKAAKIGQIILSKQCIQRYVLLKTCRDLNSAGRAHYFEQLATPGSRDSRAFYGDCDHYEEQMRSQLEKSNPTANAFGNPTGASRDQAIQYSPAHPSTMQPRTEPVGYQGPNEQSQPAVNNIYPTASAPSSGPGMRDSRRPSVPLPTNPRSTAFELPSDPGYGGGGRDPAAAQRRPLYDESQDRDLQPDRVPNERTRDSLYDPAWQKYPTAEHGRKAEFRPENTDHSTELDPRYRKQNANTFFVPGRVFSVVRHDNLGLQQGKSKSNKTKPKDTYKGYKGVEIFGHVRRMIVCRQRQGYSLCVPISSYGNHGVADKKVGEREKQAHAIVYPYGSAVPRPLSGEPRFEKKPIAINMGHDHTLTESSRIHFGKCHTVEHNVKVMDIGEVAKDSMANFELYCREELLR</sequence>
<protein>
    <submittedName>
        <fullName evidence="4">Uncharacterized protein</fullName>
    </submittedName>
</protein>
<dbReference type="AlphaFoldDB" id="A0AAV9PTP7"/>
<dbReference type="PANTHER" id="PTHR35391">
    <property type="entry name" value="C2H2-TYPE DOMAIN-CONTAINING PROTEIN-RELATED"/>
    <property type="match status" value="1"/>
</dbReference>
<dbReference type="PANTHER" id="PTHR35391:SF5">
    <property type="entry name" value="DUF6590 DOMAIN-CONTAINING PROTEIN"/>
    <property type="match status" value="1"/>
</dbReference>
<name>A0AAV9PTP7_9PEZI</name>
<gene>
    <name evidence="4" type="ORF">LTR25_009665</name>
</gene>
<evidence type="ECO:0000313" key="4">
    <source>
        <dbReference type="EMBL" id="KAK5529419.1"/>
    </source>
</evidence>
<feature type="compositionally biased region" description="Polar residues" evidence="1">
    <location>
        <begin position="384"/>
        <end position="403"/>
    </location>
</feature>
<keyword evidence="5" id="KW-1185">Reference proteome</keyword>
<feature type="domain" description="Cdc37 Hsp90 binding" evidence="2">
    <location>
        <begin position="241"/>
        <end position="336"/>
    </location>
</feature>
<dbReference type="Pfam" id="PF20233">
    <property type="entry name" value="DUF6590"/>
    <property type="match status" value="1"/>
</dbReference>
<dbReference type="InterPro" id="IPR013874">
    <property type="entry name" value="Cdc37_Hsp90-bd"/>
</dbReference>
<evidence type="ECO:0000259" key="3">
    <source>
        <dbReference type="Pfam" id="PF20233"/>
    </source>
</evidence>
<comment type="caution">
    <text evidence="4">The sequence shown here is derived from an EMBL/GenBank/DDBJ whole genome shotgun (WGS) entry which is preliminary data.</text>
</comment>
<feature type="compositionally biased region" description="Basic and acidic residues" evidence="1">
    <location>
        <begin position="483"/>
        <end position="503"/>
    </location>
</feature>
<reference evidence="4 5" key="1">
    <citation type="submission" date="2023-06" db="EMBL/GenBank/DDBJ databases">
        <title>Black Yeasts Isolated from many extreme environments.</title>
        <authorList>
            <person name="Coleine C."/>
            <person name="Stajich J.E."/>
            <person name="Selbmann L."/>
        </authorList>
    </citation>
    <scope>NUCLEOTIDE SEQUENCE [LARGE SCALE GENOMIC DNA]</scope>
    <source>
        <strain evidence="4 5">CCFEE 5887</strain>
    </source>
</reference>
<feature type="region of interest" description="Disordered" evidence="1">
    <location>
        <begin position="336"/>
        <end position="503"/>
    </location>
</feature>
<feature type="compositionally biased region" description="Polar residues" evidence="1">
    <location>
        <begin position="341"/>
        <end position="374"/>
    </location>
</feature>
<feature type="domain" description="DUF6590" evidence="3">
    <location>
        <begin position="514"/>
        <end position="668"/>
    </location>
</feature>
<evidence type="ECO:0000256" key="1">
    <source>
        <dbReference type="SAM" id="MobiDB-lite"/>
    </source>
</evidence>
<dbReference type="Proteomes" id="UP001345827">
    <property type="component" value="Unassembled WGS sequence"/>
</dbReference>
<accession>A0AAV9PTP7</accession>
<feature type="compositionally biased region" description="Polar residues" evidence="1">
    <location>
        <begin position="81"/>
        <end position="104"/>
    </location>
</feature>
<evidence type="ECO:0000259" key="2">
    <source>
        <dbReference type="Pfam" id="PF08565"/>
    </source>
</evidence>
<feature type="compositionally biased region" description="Basic and acidic residues" evidence="1">
    <location>
        <begin position="56"/>
        <end position="75"/>
    </location>
</feature>
<feature type="compositionally biased region" description="Basic and acidic residues" evidence="1">
    <location>
        <begin position="134"/>
        <end position="145"/>
    </location>
</feature>
<organism evidence="4 5">
    <name type="scientific">Vermiconidia calcicola</name>
    <dbReference type="NCBI Taxonomy" id="1690605"/>
    <lineage>
        <taxon>Eukaryota</taxon>
        <taxon>Fungi</taxon>
        <taxon>Dikarya</taxon>
        <taxon>Ascomycota</taxon>
        <taxon>Pezizomycotina</taxon>
        <taxon>Dothideomycetes</taxon>
        <taxon>Dothideomycetidae</taxon>
        <taxon>Mycosphaerellales</taxon>
        <taxon>Extremaceae</taxon>
        <taxon>Vermiconidia</taxon>
    </lineage>
</organism>
<feature type="compositionally biased region" description="Polar residues" evidence="1">
    <location>
        <begin position="164"/>
        <end position="221"/>
    </location>
</feature>
<feature type="region of interest" description="Disordered" evidence="1">
    <location>
        <begin position="1"/>
        <end position="23"/>
    </location>
</feature>
<feature type="compositionally biased region" description="Basic and acidic residues" evidence="1">
    <location>
        <begin position="449"/>
        <end position="473"/>
    </location>
</feature>
<dbReference type="Pfam" id="PF08565">
    <property type="entry name" value="CDC37_M"/>
    <property type="match status" value="1"/>
</dbReference>